<evidence type="ECO:0000256" key="8">
    <source>
        <dbReference type="RuleBase" id="RU000461"/>
    </source>
</evidence>
<gene>
    <name evidence="9" type="ORF">D8674_017606</name>
</gene>
<evidence type="ECO:0000256" key="5">
    <source>
        <dbReference type="ARBA" id="ARBA00022989"/>
    </source>
</evidence>
<dbReference type="Gene3D" id="1.10.630.10">
    <property type="entry name" value="Cytochrome P450"/>
    <property type="match status" value="1"/>
</dbReference>
<dbReference type="Proteomes" id="UP000327157">
    <property type="component" value="Chromosome 16"/>
</dbReference>
<protein>
    <submittedName>
        <fullName evidence="9">Beta-amyrin 28-oxidase</fullName>
    </submittedName>
</protein>
<dbReference type="GO" id="GO:0004497">
    <property type="term" value="F:monooxygenase activity"/>
    <property type="evidence" value="ECO:0007669"/>
    <property type="project" value="UniProtKB-KW"/>
</dbReference>
<reference evidence="10" key="2">
    <citation type="submission" date="2019-10" db="EMBL/GenBank/DDBJ databases">
        <title>A de novo genome assembly of a pear dwarfing rootstock.</title>
        <authorList>
            <person name="Wang F."/>
            <person name="Wang J."/>
            <person name="Li S."/>
            <person name="Zhang Y."/>
            <person name="Fang M."/>
            <person name="Ma L."/>
            <person name="Zhao Y."/>
            <person name="Jiang S."/>
        </authorList>
    </citation>
    <scope>NUCLEOTIDE SEQUENCE [LARGE SCALE GENOMIC DNA]</scope>
</reference>
<dbReference type="AlphaFoldDB" id="A0A5N5HD60"/>
<evidence type="ECO:0000313" key="10">
    <source>
        <dbReference type="Proteomes" id="UP000327157"/>
    </source>
</evidence>
<comment type="subcellular location">
    <subcellularLocation>
        <location evidence="1">Membrane</location>
        <topology evidence="1">Single-pass membrane protein</topology>
    </subcellularLocation>
</comment>
<dbReference type="GO" id="GO:0016705">
    <property type="term" value="F:oxidoreductase activity, acting on paired donors, with incorporation or reduction of molecular oxygen"/>
    <property type="evidence" value="ECO:0007669"/>
    <property type="project" value="InterPro"/>
</dbReference>
<dbReference type="InterPro" id="IPR001128">
    <property type="entry name" value="Cyt_P450"/>
</dbReference>
<feature type="binding site" description="axial binding residue" evidence="7">
    <location>
        <position position="327"/>
    </location>
    <ligand>
        <name>heme</name>
        <dbReference type="ChEBI" id="CHEBI:30413"/>
    </ligand>
    <ligandPart>
        <name>Fe</name>
        <dbReference type="ChEBI" id="CHEBI:18248"/>
    </ligandPart>
</feature>
<keyword evidence="7 8" id="KW-0349">Heme</keyword>
<dbReference type="InterPro" id="IPR017972">
    <property type="entry name" value="Cyt_P450_CS"/>
</dbReference>
<accession>A0A5N5HD60</accession>
<evidence type="ECO:0000256" key="3">
    <source>
        <dbReference type="ARBA" id="ARBA00022692"/>
    </source>
</evidence>
<keyword evidence="5" id="KW-0472">Membrane</keyword>
<keyword evidence="8" id="KW-0560">Oxidoreductase</keyword>
<dbReference type="OrthoDB" id="1372046at2759"/>
<evidence type="ECO:0000256" key="4">
    <source>
        <dbReference type="ARBA" id="ARBA00022723"/>
    </source>
</evidence>
<dbReference type="EMBL" id="SMOL01000160">
    <property type="protein sequence ID" value="KAB2625946.1"/>
    <property type="molecule type" value="Genomic_DNA"/>
</dbReference>
<organism evidence="9 10">
    <name type="scientific">Pyrus ussuriensis x Pyrus communis</name>
    <dbReference type="NCBI Taxonomy" id="2448454"/>
    <lineage>
        <taxon>Eukaryota</taxon>
        <taxon>Viridiplantae</taxon>
        <taxon>Streptophyta</taxon>
        <taxon>Embryophyta</taxon>
        <taxon>Tracheophyta</taxon>
        <taxon>Spermatophyta</taxon>
        <taxon>Magnoliopsida</taxon>
        <taxon>eudicotyledons</taxon>
        <taxon>Gunneridae</taxon>
        <taxon>Pentapetalae</taxon>
        <taxon>rosids</taxon>
        <taxon>fabids</taxon>
        <taxon>Rosales</taxon>
        <taxon>Rosaceae</taxon>
        <taxon>Amygdaloideae</taxon>
        <taxon>Maleae</taxon>
        <taxon>Pyrus</taxon>
    </lineage>
</organism>
<evidence type="ECO:0000256" key="7">
    <source>
        <dbReference type="PIRSR" id="PIRSR602401-1"/>
    </source>
</evidence>
<evidence type="ECO:0000256" key="6">
    <source>
        <dbReference type="ARBA" id="ARBA00023004"/>
    </source>
</evidence>
<comment type="caution">
    <text evidence="9">The sequence shown here is derived from an EMBL/GenBank/DDBJ whole genome shotgun (WGS) entry which is preliminary data.</text>
</comment>
<proteinExistence type="inferred from homology"/>
<dbReference type="PRINTS" id="PR00385">
    <property type="entry name" value="P450"/>
</dbReference>
<dbReference type="CDD" id="cd11043">
    <property type="entry name" value="CYP90-like"/>
    <property type="match status" value="1"/>
</dbReference>
<comment type="similarity">
    <text evidence="2 8">Belongs to the cytochrome P450 family.</text>
</comment>
<keyword evidence="6 7" id="KW-0408">Iron</keyword>
<comment type="cofactor">
    <cofactor evidence="7">
        <name>heme</name>
        <dbReference type="ChEBI" id="CHEBI:30413"/>
    </cofactor>
</comment>
<dbReference type="GO" id="GO:0005506">
    <property type="term" value="F:iron ion binding"/>
    <property type="evidence" value="ECO:0007669"/>
    <property type="project" value="InterPro"/>
</dbReference>
<dbReference type="PROSITE" id="PS00086">
    <property type="entry name" value="CYTOCHROME_P450"/>
    <property type="match status" value="1"/>
</dbReference>
<dbReference type="PANTHER" id="PTHR24286:SF381">
    <property type="entry name" value="BETA-AMYRIN 28-OXIDASE"/>
    <property type="match status" value="1"/>
</dbReference>
<evidence type="ECO:0000313" key="9">
    <source>
        <dbReference type="EMBL" id="KAB2625946.1"/>
    </source>
</evidence>
<keyword evidence="5" id="KW-1133">Transmembrane helix</keyword>
<dbReference type="InterPro" id="IPR002401">
    <property type="entry name" value="Cyt_P450_E_grp-I"/>
</dbReference>
<dbReference type="GO" id="GO:0016125">
    <property type="term" value="P:sterol metabolic process"/>
    <property type="evidence" value="ECO:0007669"/>
    <property type="project" value="TreeGrafter"/>
</dbReference>
<dbReference type="GO" id="GO:0016020">
    <property type="term" value="C:membrane"/>
    <property type="evidence" value="ECO:0007669"/>
    <property type="project" value="UniProtKB-SubCell"/>
</dbReference>
<keyword evidence="3" id="KW-0812">Transmembrane</keyword>
<evidence type="ECO:0000256" key="2">
    <source>
        <dbReference type="ARBA" id="ARBA00010617"/>
    </source>
</evidence>
<sequence length="384" mass="43154">MTKYSSKVFKTSLIGGKAAIFCGAAYNKFLFSNENKLVAGWWPSSVNKLFPSSMQGFSQALQRYIGIMDTVAQRHFADGWEKKKQVEVLPLPRSNYTFRLAARSFVSLEDSVEIAKLGDPFAVLASGIISIPLDFPGTPFHKAIKASNFIKEELTKIIKQRKIDLAEGKASPTQDILCHMLILCDEHRSHLKEHDIADKILGQLIGGHDTASATSNFVVKYLADLPHENFSKLLNWDDLHKMKYSWNVAQEVLRLAPPLQGAFREALSDFVFNGFTIQKGWKLCITNSTNKNAAYFPEPFKFDPTRFKGNGPAAYTFVPFGGGPRMCPGKEYARLEILVFMHNLVKRFKWEKVLPNEQIVVDPMPMPAKELPVCLFPHPKTAAP</sequence>
<name>A0A5N5HD60_9ROSA</name>
<keyword evidence="8" id="KW-0503">Monooxygenase</keyword>
<dbReference type="InterPro" id="IPR036396">
    <property type="entry name" value="Cyt_P450_sf"/>
</dbReference>
<dbReference type="GO" id="GO:0020037">
    <property type="term" value="F:heme binding"/>
    <property type="evidence" value="ECO:0007669"/>
    <property type="project" value="InterPro"/>
</dbReference>
<dbReference type="SUPFAM" id="SSF48264">
    <property type="entry name" value="Cytochrome P450"/>
    <property type="match status" value="1"/>
</dbReference>
<keyword evidence="10" id="KW-1185">Reference proteome</keyword>
<dbReference type="Pfam" id="PF00067">
    <property type="entry name" value="p450"/>
    <property type="match status" value="1"/>
</dbReference>
<dbReference type="PANTHER" id="PTHR24286">
    <property type="entry name" value="CYTOCHROME P450 26"/>
    <property type="match status" value="1"/>
</dbReference>
<keyword evidence="4 7" id="KW-0479">Metal-binding</keyword>
<reference evidence="9 10" key="1">
    <citation type="submission" date="2019-09" db="EMBL/GenBank/DDBJ databases">
        <authorList>
            <person name="Ou C."/>
        </authorList>
    </citation>
    <scope>NUCLEOTIDE SEQUENCE [LARGE SCALE GENOMIC DNA]</scope>
    <source>
        <strain evidence="9">S2</strain>
        <tissue evidence="9">Leaf</tissue>
    </source>
</reference>
<evidence type="ECO:0000256" key="1">
    <source>
        <dbReference type="ARBA" id="ARBA00004167"/>
    </source>
</evidence>
<reference evidence="9 10" key="3">
    <citation type="submission" date="2019-11" db="EMBL/GenBank/DDBJ databases">
        <title>A de novo genome assembly of a pear dwarfing rootstock.</title>
        <authorList>
            <person name="Wang F."/>
            <person name="Wang J."/>
            <person name="Li S."/>
            <person name="Zhang Y."/>
            <person name="Fang M."/>
            <person name="Ma L."/>
            <person name="Zhao Y."/>
            <person name="Jiang S."/>
        </authorList>
    </citation>
    <scope>NUCLEOTIDE SEQUENCE [LARGE SCALE GENOMIC DNA]</scope>
    <source>
        <strain evidence="9">S2</strain>
        <tissue evidence="9">Leaf</tissue>
    </source>
</reference>
<dbReference type="PRINTS" id="PR00463">
    <property type="entry name" value="EP450I"/>
</dbReference>